<feature type="chain" id="PRO_5020984906" description="Lipoprotein" evidence="1">
    <location>
        <begin position="23"/>
        <end position="214"/>
    </location>
</feature>
<dbReference type="OrthoDB" id="8590774at2"/>
<dbReference type="Proteomes" id="UP000295611">
    <property type="component" value="Unassembled WGS sequence"/>
</dbReference>
<keyword evidence="3" id="KW-1185">Reference proteome</keyword>
<evidence type="ECO:0008006" key="4">
    <source>
        <dbReference type="Google" id="ProtNLM"/>
    </source>
</evidence>
<organism evidence="2 3">
    <name type="scientific">Paludibacterium purpuratum</name>
    <dbReference type="NCBI Taxonomy" id="1144873"/>
    <lineage>
        <taxon>Bacteria</taxon>
        <taxon>Pseudomonadati</taxon>
        <taxon>Pseudomonadota</taxon>
        <taxon>Betaproteobacteria</taxon>
        <taxon>Neisseriales</taxon>
        <taxon>Chromobacteriaceae</taxon>
        <taxon>Paludibacterium</taxon>
    </lineage>
</organism>
<name>A0A4R7AVN5_9NEIS</name>
<dbReference type="RefSeq" id="WP_133684314.1">
    <property type="nucleotide sequence ID" value="NZ_SNZP01000026.1"/>
</dbReference>
<accession>A0A4R7AVN5</accession>
<keyword evidence="1" id="KW-0732">Signal</keyword>
<dbReference type="EMBL" id="SNZP01000026">
    <property type="protein sequence ID" value="TDR70236.1"/>
    <property type="molecule type" value="Genomic_DNA"/>
</dbReference>
<evidence type="ECO:0000256" key="1">
    <source>
        <dbReference type="SAM" id="SignalP"/>
    </source>
</evidence>
<protein>
    <recommendedName>
        <fullName evidence="4">Lipoprotein</fullName>
    </recommendedName>
</protein>
<comment type="caution">
    <text evidence="2">The sequence shown here is derived from an EMBL/GenBank/DDBJ whole genome shotgun (WGS) entry which is preliminary data.</text>
</comment>
<gene>
    <name evidence="2" type="ORF">DFP86_1265</name>
</gene>
<dbReference type="AlphaFoldDB" id="A0A4R7AVN5"/>
<dbReference type="PROSITE" id="PS51257">
    <property type="entry name" value="PROKAR_LIPOPROTEIN"/>
    <property type="match status" value="1"/>
</dbReference>
<feature type="signal peptide" evidence="1">
    <location>
        <begin position="1"/>
        <end position="22"/>
    </location>
</feature>
<reference evidence="2 3" key="1">
    <citation type="submission" date="2019-03" db="EMBL/GenBank/DDBJ databases">
        <title>Genomic Encyclopedia of Type Strains, Phase III (KMG-III): the genomes of soil and plant-associated and newly described type strains.</title>
        <authorList>
            <person name="Whitman W."/>
        </authorList>
    </citation>
    <scope>NUCLEOTIDE SEQUENCE [LARGE SCALE GENOMIC DNA]</scope>
    <source>
        <strain evidence="2 3">CECT 8976</strain>
    </source>
</reference>
<evidence type="ECO:0000313" key="2">
    <source>
        <dbReference type="EMBL" id="TDR70236.1"/>
    </source>
</evidence>
<evidence type="ECO:0000313" key="3">
    <source>
        <dbReference type="Proteomes" id="UP000295611"/>
    </source>
</evidence>
<sequence>MRHCKKISASIFSIATSLTLSACGSIHVSKTYPGVELPANQVAVYSPFNRGDFSGPSISTQALNGKPLGEYFPNSPFGPYISFLPGDVTVRISFVDYDDVFASILLPNLAQMKVKNFVGYYDLKFTAKPGKFYAPIFNYNLPHDKRLTEMCISELPLDSSLSETRMPQHYVACAAPSLPPTEDNIKICAAINTSNNKTTIYNQMCQGIISGNTK</sequence>
<proteinExistence type="predicted"/>